<evidence type="ECO:0000313" key="3">
    <source>
        <dbReference type="Proteomes" id="UP000095284"/>
    </source>
</evidence>
<feature type="transmembrane region" description="Helical" evidence="1">
    <location>
        <begin position="55"/>
        <end position="83"/>
    </location>
</feature>
<keyword evidence="1" id="KW-0472">Membrane</keyword>
<feature type="transmembrane region" description="Helical" evidence="1">
    <location>
        <begin position="104"/>
        <end position="122"/>
    </location>
</feature>
<name>A0A1I7RUS9_BURXY</name>
<sequence>MAGLGVCFVWIIGCFIYASQVDPSGMTGVVPAPFIPSRNEHVIENDFCNVCRMDVIFVLFVSSVFIGSSIGLSVCFYGLCLFFHDETSDIPSKFDPDYMAFNKFTWLTLCLTSVFLLAFTAVSTVTLLGFHTILCFQGLSTIDYVQKMRDRMKQKRAKRVEVHPGYDATGSTGGHDVRQV</sequence>
<dbReference type="Proteomes" id="UP000095284">
    <property type="component" value="Unplaced"/>
</dbReference>
<keyword evidence="2" id="KW-0732">Signal</keyword>
<dbReference type="AlphaFoldDB" id="A0A1I7RUS9"/>
<feature type="signal peptide" evidence="2">
    <location>
        <begin position="1"/>
        <end position="18"/>
    </location>
</feature>
<evidence type="ECO:0000256" key="1">
    <source>
        <dbReference type="SAM" id="Phobius"/>
    </source>
</evidence>
<reference evidence="4" key="1">
    <citation type="submission" date="2016-11" db="UniProtKB">
        <authorList>
            <consortium name="WormBaseParasite"/>
        </authorList>
    </citation>
    <scope>IDENTIFICATION</scope>
</reference>
<feature type="chain" id="PRO_5009304908" evidence="2">
    <location>
        <begin position="19"/>
        <end position="180"/>
    </location>
</feature>
<protein>
    <submittedName>
        <fullName evidence="4">Protein S-acyltransferase</fullName>
    </submittedName>
</protein>
<evidence type="ECO:0000313" key="4">
    <source>
        <dbReference type="WBParaSite" id="BXY_0448900.1"/>
    </source>
</evidence>
<accession>A0A1I7RUS9</accession>
<evidence type="ECO:0000256" key="2">
    <source>
        <dbReference type="SAM" id="SignalP"/>
    </source>
</evidence>
<keyword evidence="1" id="KW-1133">Transmembrane helix</keyword>
<organism evidence="3 4">
    <name type="scientific">Bursaphelenchus xylophilus</name>
    <name type="common">Pinewood nematode worm</name>
    <name type="synonym">Aphelenchoides xylophilus</name>
    <dbReference type="NCBI Taxonomy" id="6326"/>
    <lineage>
        <taxon>Eukaryota</taxon>
        <taxon>Metazoa</taxon>
        <taxon>Ecdysozoa</taxon>
        <taxon>Nematoda</taxon>
        <taxon>Chromadorea</taxon>
        <taxon>Rhabditida</taxon>
        <taxon>Tylenchina</taxon>
        <taxon>Tylenchomorpha</taxon>
        <taxon>Aphelenchoidea</taxon>
        <taxon>Aphelenchoididae</taxon>
        <taxon>Bursaphelenchus</taxon>
    </lineage>
</organism>
<proteinExistence type="predicted"/>
<keyword evidence="1" id="KW-0812">Transmembrane</keyword>
<dbReference type="WBParaSite" id="BXY_0448900.1">
    <property type="protein sequence ID" value="BXY_0448900.1"/>
    <property type="gene ID" value="BXY_0448900"/>
</dbReference>